<evidence type="ECO:0000313" key="1">
    <source>
        <dbReference type="EMBL" id="WOK97221.1"/>
    </source>
</evidence>
<organism evidence="1 2">
    <name type="scientific">Canna indica</name>
    <name type="common">Indian-shot</name>
    <dbReference type="NCBI Taxonomy" id="4628"/>
    <lineage>
        <taxon>Eukaryota</taxon>
        <taxon>Viridiplantae</taxon>
        <taxon>Streptophyta</taxon>
        <taxon>Embryophyta</taxon>
        <taxon>Tracheophyta</taxon>
        <taxon>Spermatophyta</taxon>
        <taxon>Magnoliopsida</taxon>
        <taxon>Liliopsida</taxon>
        <taxon>Zingiberales</taxon>
        <taxon>Cannaceae</taxon>
        <taxon>Canna</taxon>
    </lineage>
</organism>
<dbReference type="Gene3D" id="3.60.10.10">
    <property type="entry name" value="Endonuclease/exonuclease/phosphatase"/>
    <property type="match status" value="1"/>
</dbReference>
<dbReference type="EMBL" id="CP136891">
    <property type="protein sequence ID" value="WOK97221.1"/>
    <property type="molecule type" value="Genomic_DNA"/>
</dbReference>
<gene>
    <name evidence="1" type="ORF">Cni_G05929</name>
</gene>
<reference evidence="1 2" key="1">
    <citation type="submission" date="2023-10" db="EMBL/GenBank/DDBJ databases">
        <title>Chromosome-scale genome assembly provides insights into flower coloration mechanisms of Canna indica.</title>
        <authorList>
            <person name="Li C."/>
        </authorList>
    </citation>
    <scope>NUCLEOTIDE SEQUENCE [LARGE SCALE GENOMIC DNA]</scope>
    <source>
        <tissue evidence="1">Flower</tissue>
    </source>
</reference>
<accession>A0AAQ3JW79</accession>
<keyword evidence="2" id="KW-1185">Reference proteome</keyword>
<dbReference type="Proteomes" id="UP001327560">
    <property type="component" value="Chromosome 2"/>
</dbReference>
<proteinExistence type="predicted"/>
<sequence>MQSIPTFSVSNLIVSEGRLLSPADRSVQPLLTFKRRSKMGTRIWVRRSLRILGTRRGPGDSVRCASAMKAIANGDRSSAEYIEQDVPPSSRSHSPAAPLRSFGHLMLPADSSLCLHPLSHQETKLSDSSIFLAKQTSGFTNSAYIYLGAVGRSGGLILIWDVDIWSTSHTVVGRHSLMAVLEHFVSYSSFTFINIYGSPRNSGRLSFLNELSPLLQDRELNIIMGGDYNMTCCLPSSATVRPFRMEIWWLRNDTFKNIMLSSWSSNARLPSSAGDRWLTRWRNLWKIISQWAAIHHKARSARRRSLESQIEDLDMKADQLHLDMNDTSRLRGLKAELNIALDEEDSYWRRFELSALLIVDAALAVVMFPT</sequence>
<dbReference type="AlphaFoldDB" id="A0AAQ3JW79"/>
<evidence type="ECO:0000313" key="2">
    <source>
        <dbReference type="Proteomes" id="UP001327560"/>
    </source>
</evidence>
<name>A0AAQ3JW79_9LILI</name>
<dbReference type="InterPro" id="IPR036691">
    <property type="entry name" value="Endo/exonu/phosph_ase_sf"/>
</dbReference>
<protein>
    <submittedName>
        <fullName evidence="1">Uncharacterized protein</fullName>
    </submittedName>
</protein>
<dbReference type="SUPFAM" id="SSF56219">
    <property type="entry name" value="DNase I-like"/>
    <property type="match status" value="1"/>
</dbReference>